<protein>
    <submittedName>
        <fullName evidence="2">Uncharacterized protein</fullName>
    </submittedName>
</protein>
<reference evidence="2 3" key="1">
    <citation type="submission" date="2018-08" db="EMBL/GenBank/DDBJ databases">
        <title>Recombination of ecologically and evolutionarily significant loci maintains genetic cohesion in the Pseudomonas syringae species complex.</title>
        <authorList>
            <person name="Dillon M."/>
            <person name="Thakur S."/>
            <person name="Almeida R.N.D."/>
            <person name="Weir B.S."/>
            <person name="Guttman D.S."/>
        </authorList>
    </citation>
    <scope>NUCLEOTIDE SEQUENCE [LARGE SCALE GENOMIC DNA]</scope>
    <source>
        <strain evidence="2 3">ICMP 535</strain>
    </source>
</reference>
<feature type="region of interest" description="Disordered" evidence="1">
    <location>
        <begin position="866"/>
        <end position="892"/>
    </location>
</feature>
<gene>
    <name evidence="2" type="ORF">ALQ05_05541</name>
</gene>
<evidence type="ECO:0000313" key="3">
    <source>
        <dbReference type="Proteomes" id="UP000279553"/>
    </source>
</evidence>
<evidence type="ECO:0000313" key="2">
    <source>
        <dbReference type="EMBL" id="RMQ31485.1"/>
    </source>
</evidence>
<proteinExistence type="predicted"/>
<dbReference type="Proteomes" id="UP000279553">
    <property type="component" value="Unassembled WGS sequence"/>
</dbReference>
<accession>A0A3M4KQP8</accession>
<dbReference type="EMBL" id="RBRD01000283">
    <property type="protein sequence ID" value="RMQ31485.1"/>
    <property type="molecule type" value="Genomic_DNA"/>
</dbReference>
<organism evidence="2 3">
    <name type="scientific">Pseudomonas amygdali pv. mori</name>
    <dbReference type="NCBI Taxonomy" id="34065"/>
    <lineage>
        <taxon>Bacteria</taxon>
        <taxon>Pseudomonadati</taxon>
        <taxon>Pseudomonadota</taxon>
        <taxon>Gammaproteobacteria</taxon>
        <taxon>Pseudomonadales</taxon>
        <taxon>Pseudomonadaceae</taxon>
        <taxon>Pseudomonas</taxon>
        <taxon>Pseudomonas amygdali</taxon>
    </lineage>
</organism>
<name>A0A3M4KQP8_PSEA0</name>
<evidence type="ECO:0000256" key="1">
    <source>
        <dbReference type="SAM" id="MobiDB-lite"/>
    </source>
</evidence>
<dbReference type="AntiFam" id="ANF00152">
    <property type="entry name" value="Shadow ORF (opposite nadB1)"/>
</dbReference>
<comment type="caution">
    <text evidence="2">The sequence shown here is derived from an EMBL/GenBank/DDBJ whole genome shotgun (WGS) entry which is preliminary data.</text>
</comment>
<dbReference type="AlphaFoldDB" id="A0A3M4KQP8"/>
<sequence>MQQHVAHVTDSLGWVKAFRAHVDAVHDAAAAEHAERVIKRSQTFIGAGVTAVSQKTVGLQQRSRTQELVGVPPEGRAGSRAASAQNALVQTIELFALFRSLQTFDGRSRRVILQERLHLLVLLVEDAHIDDQVTNDRQTRQRTYDQLVLGDNGRQRRDAGQTVLAIDVHAIGTAHAFAARTTVREALILFFDQGEHVQHHQVLATGIDLKLLHERRGVLLRVVTINTDLQHIGHPLISPNLRFKSRNSLRREVHGTLGHALVTREIQGVAQPVLVIAIFKVFTGVSAAGLFTMLCGDRRGFGNFQQVLQFKRFDTGGIECLALVVDLDVGDTHAQVSQLGNTLLHVFAGAEHTEVVLHAALQLFTQRGDVFAGSALVQAGNACQRSIDVGLGSTGVVDTFAQRFLQVDTRSATEHHQIEQRVAAQTVCTVNRYASYFTYREQTRNDLIDTGGVLSDRLTMNIGGNAAHHVMAGRNYRNRRCCRVDVSEGLGQLHNAWQTAVQHFFAQVIELEHYMVAIRTTAVTSNDFLDHGTCHNVTTCKVLGVRSITLHETLAVLIDQVTAFTTAAFGDQYTCTGNAGRVELPHFDVLNRDTGTQCHTDTVTGIDQGIGGRRVDTTCTAGCQHGSVGTDVGSFAGFNADGDDADKGTVLILDQIHAVVFVEEYGASLEVGLIQGVQQCVTGTVGSSTGTCSLTALAEVLGLTAKRTLVDATLFGTGERQAHVLEFENSFRAYGTHVFDSVLVTDVVGTLDGIVHVPAPVIVRIGRGNCAGDATLGRNGVRACREHLGDHGSLVTALSELQGSAHASTATTNDDGVEGKRIYVSHESDTPKNLHAPDEVGEHQNAAYRLKQKTYCSGRLAQRHRRQVVGRDGPHADPGVSAKGNEGQQTEDTHSVVCEQIMPLGVTQTRMKDHVSDQEYEISREHDRRNTLSHPVIEARTRKVGDVGYHIHTPARRISTTETAITILEPSLPPSSVSPTPESMMR</sequence>